<organism evidence="10 11">
    <name type="scientific">Verticiella sediminum</name>
    <dbReference type="NCBI Taxonomy" id="1247510"/>
    <lineage>
        <taxon>Bacteria</taxon>
        <taxon>Pseudomonadati</taxon>
        <taxon>Pseudomonadota</taxon>
        <taxon>Betaproteobacteria</taxon>
        <taxon>Burkholderiales</taxon>
        <taxon>Alcaligenaceae</taxon>
        <taxon>Verticiella</taxon>
    </lineage>
</organism>
<keyword evidence="2" id="KW-0677">Repeat</keyword>
<feature type="site" description="Catalytically relevant" evidence="6">
    <location>
        <position position="154"/>
    </location>
</feature>
<evidence type="ECO:0000313" key="11">
    <source>
        <dbReference type="Proteomes" id="UP000318405"/>
    </source>
</evidence>
<keyword evidence="5" id="KW-0862">Zinc</keyword>
<dbReference type="InterPro" id="IPR000644">
    <property type="entry name" value="CBS_dom"/>
</dbReference>
<dbReference type="CDD" id="cd04604">
    <property type="entry name" value="CBS_pair_SIS_assoc"/>
    <property type="match status" value="1"/>
</dbReference>
<dbReference type="InterPro" id="IPR001347">
    <property type="entry name" value="SIS_dom"/>
</dbReference>
<dbReference type="InterPro" id="IPR050986">
    <property type="entry name" value="GutQ/KpsF_isomerases"/>
</dbReference>
<dbReference type="PIRSF" id="PIRSF004692">
    <property type="entry name" value="KdsD_KpsF"/>
    <property type="match status" value="1"/>
</dbReference>
<dbReference type="InterPro" id="IPR035474">
    <property type="entry name" value="SIS_Kpsf"/>
</dbReference>
<keyword evidence="5" id="KW-0479">Metal-binding</keyword>
<dbReference type="Gene3D" id="3.10.580.10">
    <property type="entry name" value="CBS-domain"/>
    <property type="match status" value="1"/>
</dbReference>
<feature type="domain" description="CBS" evidence="8">
    <location>
        <begin position="212"/>
        <end position="270"/>
    </location>
</feature>
<dbReference type="GO" id="GO:0097367">
    <property type="term" value="F:carbohydrate derivative binding"/>
    <property type="evidence" value="ECO:0007669"/>
    <property type="project" value="InterPro"/>
</dbReference>
<comment type="caution">
    <text evidence="10">The sequence shown here is derived from an EMBL/GenBank/DDBJ whole genome shotgun (WGS) entry which is preliminary data.</text>
</comment>
<dbReference type="GO" id="GO:1901135">
    <property type="term" value="P:carbohydrate derivative metabolic process"/>
    <property type="evidence" value="ECO:0007669"/>
    <property type="project" value="InterPro"/>
</dbReference>
<dbReference type="InterPro" id="IPR004800">
    <property type="entry name" value="KdsD/KpsF-type"/>
</dbReference>
<evidence type="ECO:0000256" key="6">
    <source>
        <dbReference type="PIRSR" id="PIRSR004692-3"/>
    </source>
</evidence>
<dbReference type="SUPFAM" id="SSF53697">
    <property type="entry name" value="SIS domain"/>
    <property type="match status" value="1"/>
</dbReference>
<dbReference type="AlphaFoldDB" id="A0A556AB91"/>
<dbReference type="NCBIfam" id="TIGR00393">
    <property type="entry name" value="kpsF"/>
    <property type="match status" value="1"/>
</dbReference>
<keyword evidence="11" id="KW-1185">Reference proteome</keyword>
<dbReference type="SMART" id="SM00116">
    <property type="entry name" value="CBS"/>
    <property type="match status" value="2"/>
</dbReference>
<evidence type="ECO:0000256" key="4">
    <source>
        <dbReference type="PIRNR" id="PIRNR004692"/>
    </source>
</evidence>
<feature type="site" description="Catalytically relevant" evidence="6">
    <location>
        <position position="195"/>
    </location>
</feature>
<name>A0A556AB91_9BURK</name>
<dbReference type="GO" id="GO:0019146">
    <property type="term" value="F:arabinose-5-phosphate isomerase activity"/>
    <property type="evidence" value="ECO:0007669"/>
    <property type="project" value="UniProtKB-ARBA"/>
</dbReference>
<dbReference type="InterPro" id="IPR046348">
    <property type="entry name" value="SIS_dom_sf"/>
</dbReference>
<dbReference type="Pfam" id="PF01380">
    <property type="entry name" value="SIS"/>
    <property type="match status" value="1"/>
</dbReference>
<dbReference type="Proteomes" id="UP000318405">
    <property type="component" value="Unassembled WGS sequence"/>
</dbReference>
<feature type="domain" description="SIS" evidence="9">
    <location>
        <begin position="43"/>
        <end position="186"/>
    </location>
</feature>
<proteinExistence type="inferred from homology"/>
<evidence type="ECO:0000259" key="8">
    <source>
        <dbReference type="PROSITE" id="PS51371"/>
    </source>
</evidence>
<accession>A0A556AB91</accession>
<dbReference type="PROSITE" id="PS51464">
    <property type="entry name" value="SIS"/>
    <property type="match status" value="1"/>
</dbReference>
<gene>
    <name evidence="10" type="ORF">FOZ76_20045</name>
</gene>
<dbReference type="PANTHER" id="PTHR42745:SF1">
    <property type="entry name" value="ARABINOSE 5-PHOSPHATE ISOMERASE KDSD"/>
    <property type="match status" value="1"/>
</dbReference>
<dbReference type="Gene3D" id="3.40.50.10490">
    <property type="entry name" value="Glucose-6-phosphate isomerase like protein, domain 1"/>
    <property type="match status" value="1"/>
</dbReference>
<protein>
    <submittedName>
        <fullName evidence="10">KpsF/GutQ family sugar-phosphate isomerase</fullName>
    </submittedName>
</protein>
<dbReference type="PROSITE" id="PS51371">
    <property type="entry name" value="CBS"/>
    <property type="match status" value="2"/>
</dbReference>
<feature type="binding site" evidence="5">
    <location>
        <position position="84"/>
    </location>
    <ligand>
        <name>Zn(2+)</name>
        <dbReference type="ChEBI" id="CHEBI:29105"/>
    </ligand>
</feature>
<keyword evidence="3 7" id="KW-0129">CBS domain</keyword>
<evidence type="ECO:0000256" key="7">
    <source>
        <dbReference type="PROSITE-ProRule" id="PRU00703"/>
    </source>
</evidence>
<dbReference type="InterPro" id="IPR046342">
    <property type="entry name" value="CBS_dom_sf"/>
</dbReference>
<dbReference type="GO" id="GO:0005975">
    <property type="term" value="P:carbohydrate metabolic process"/>
    <property type="evidence" value="ECO:0007669"/>
    <property type="project" value="InterPro"/>
</dbReference>
<dbReference type="PANTHER" id="PTHR42745">
    <property type="match status" value="1"/>
</dbReference>
<keyword evidence="10" id="KW-0413">Isomerase</keyword>
<evidence type="ECO:0000256" key="1">
    <source>
        <dbReference type="ARBA" id="ARBA00008165"/>
    </source>
</evidence>
<comment type="similarity">
    <text evidence="1 4">Belongs to the SIS family. GutQ/KpsF subfamily.</text>
</comment>
<dbReference type="CDD" id="cd05014">
    <property type="entry name" value="SIS_Kpsf"/>
    <property type="match status" value="1"/>
</dbReference>
<evidence type="ECO:0000256" key="3">
    <source>
        <dbReference type="ARBA" id="ARBA00023122"/>
    </source>
</evidence>
<evidence type="ECO:0000313" key="10">
    <source>
        <dbReference type="EMBL" id="TSH90137.1"/>
    </source>
</evidence>
<dbReference type="OrthoDB" id="9762536at2"/>
<evidence type="ECO:0000259" key="9">
    <source>
        <dbReference type="PROSITE" id="PS51464"/>
    </source>
</evidence>
<feature type="domain" description="CBS" evidence="8">
    <location>
        <begin position="279"/>
        <end position="331"/>
    </location>
</feature>
<dbReference type="GO" id="GO:0046872">
    <property type="term" value="F:metal ion binding"/>
    <property type="evidence" value="ECO:0007669"/>
    <property type="project" value="UniProtKB-KW"/>
</dbReference>
<dbReference type="RefSeq" id="WP_143950051.1">
    <property type="nucleotide sequence ID" value="NZ_BAABMB010000003.1"/>
</dbReference>
<dbReference type="Pfam" id="PF00571">
    <property type="entry name" value="CBS"/>
    <property type="match status" value="2"/>
</dbReference>
<sequence length="331" mass="34343">MSASSPIAIDAQAILASARRTLEIEADAVRALAQRQGAPFVAAVERLLACRGRVVVSGIGKSGHIARKIAATLASTGTPAFFVHAAEAVHGDLGMITAQDLVLALSHSGTTEELLTILPLARRMGAGILAMTGNPGSPLARLADVHLDTSVAREACPLNLAPTASSTSALALGDALAVACLQARGFGSEDFARSHPGGALGRRLLTHVRDIMRAGERIPKVHADAGMNETLAEMSAKGMGMTVVVDDENHAVGIFTDGDVRRLIARVGDIRQCTVRDGMSPQPRSIGPDALAAQAAAIMDEGRLNHLVVLDAQARLVGALHMHDLMAAKVV</sequence>
<evidence type="ECO:0000256" key="2">
    <source>
        <dbReference type="ARBA" id="ARBA00022737"/>
    </source>
</evidence>
<feature type="site" description="Catalytically relevant" evidence="6">
    <location>
        <position position="113"/>
    </location>
</feature>
<evidence type="ECO:0000256" key="5">
    <source>
        <dbReference type="PIRSR" id="PIRSR004692-2"/>
    </source>
</evidence>
<feature type="site" description="Catalytically relevant" evidence="6">
    <location>
        <position position="61"/>
    </location>
</feature>
<reference evidence="10 11" key="1">
    <citation type="submission" date="2019-07" db="EMBL/GenBank/DDBJ databases">
        <title>Qingshengfaniella alkalisoli gen. nov., sp. nov., isolated from saline soil.</title>
        <authorList>
            <person name="Xu L."/>
            <person name="Huang X.-X."/>
            <person name="Sun J.-Q."/>
        </authorList>
    </citation>
    <scope>NUCLEOTIDE SEQUENCE [LARGE SCALE GENOMIC DNA]</scope>
    <source>
        <strain evidence="10 11">DSM 27279</strain>
    </source>
</reference>
<dbReference type="EMBL" id="VLTJ01000039">
    <property type="protein sequence ID" value="TSH90137.1"/>
    <property type="molecule type" value="Genomic_DNA"/>
</dbReference>
<dbReference type="FunFam" id="3.40.50.10490:FF:000011">
    <property type="entry name" value="Arabinose 5-phosphate isomerase"/>
    <property type="match status" value="1"/>
</dbReference>